<protein>
    <submittedName>
        <fullName evidence="1">Uncharacterized protein</fullName>
    </submittedName>
</protein>
<reference evidence="1 2" key="1">
    <citation type="journal article" date="2014" name="Environ. Microbiol.">
        <title>Halorhabdus tiamatea: proteogenomics and glycosidase activity measurements identify the first cultivated euryarchaeon from a deep-sea anoxic brine lake as potential polysaccharide degrader.</title>
        <authorList>
            <person name="Werner J."/>
            <person name="Ferrer M."/>
            <person name="Michel G."/>
            <person name="Mann A.J."/>
            <person name="Huang S."/>
            <person name="Juarez S."/>
            <person name="Ciordia S."/>
            <person name="Albar J.P."/>
            <person name="Alcaide M."/>
            <person name="La Cono V."/>
            <person name="Yakimov M.M."/>
            <person name="Antunes A."/>
            <person name="Taborda M."/>
            <person name="Da Costa M.S."/>
            <person name="Amann R.I."/>
            <person name="Gloeckner F.O."/>
            <person name="Golyshina O.V."/>
            <person name="Golyshin P.N."/>
            <person name="Teeling H."/>
        </authorList>
    </citation>
    <scope>NUCLEOTIDE SEQUENCE [LARGE SCALE GENOMIC DNA]</scope>
    <source>
        <strain evidence="2">SARL4B</strain>
    </source>
</reference>
<keyword evidence="2" id="KW-1185">Reference proteome</keyword>
<dbReference type="AlphaFoldDB" id="S6D8Q6"/>
<dbReference type="KEGG" id="hti:HTIA_1757"/>
<dbReference type="EMBL" id="HF571520">
    <property type="protein sequence ID" value="CCQ33881.1"/>
    <property type="molecule type" value="Genomic_DNA"/>
</dbReference>
<dbReference type="Proteomes" id="UP000015381">
    <property type="component" value="Chromosome I"/>
</dbReference>
<evidence type="ECO:0000313" key="2">
    <source>
        <dbReference type="Proteomes" id="UP000015381"/>
    </source>
</evidence>
<name>S6D8Q6_9EURY</name>
<proteinExistence type="predicted"/>
<accession>S6D8Q6</accession>
<gene>
    <name evidence="1" type="ORF">HTIA_1757</name>
</gene>
<organism evidence="1 2">
    <name type="scientific">Halorhabdus tiamatea SARL4B</name>
    <dbReference type="NCBI Taxonomy" id="1033806"/>
    <lineage>
        <taxon>Archaea</taxon>
        <taxon>Methanobacteriati</taxon>
        <taxon>Methanobacteriota</taxon>
        <taxon>Stenosarchaea group</taxon>
        <taxon>Halobacteria</taxon>
        <taxon>Halobacteriales</taxon>
        <taxon>Haloarculaceae</taxon>
        <taxon>Halorhabdus</taxon>
    </lineage>
</organism>
<evidence type="ECO:0000313" key="1">
    <source>
        <dbReference type="EMBL" id="CCQ33881.1"/>
    </source>
</evidence>
<dbReference type="HOGENOM" id="CLU_2629623_0_0_2"/>
<sequence>MFAFAGDRNLPAVEIRSKVLEIVELSRNRPINDVSDNSRPSKPIDTLENADTSVVGRIKHEEKIAQLEFCTVYADMR</sequence>